<organism evidence="2 3">
    <name type="scientific">Peronospora matthiolae</name>
    <dbReference type="NCBI Taxonomy" id="2874970"/>
    <lineage>
        <taxon>Eukaryota</taxon>
        <taxon>Sar</taxon>
        <taxon>Stramenopiles</taxon>
        <taxon>Oomycota</taxon>
        <taxon>Peronosporomycetes</taxon>
        <taxon>Peronosporales</taxon>
        <taxon>Peronosporaceae</taxon>
        <taxon>Peronospora</taxon>
    </lineage>
</organism>
<name>A0AAV1T4T7_9STRA</name>
<evidence type="ECO:0000313" key="3">
    <source>
        <dbReference type="Proteomes" id="UP001162060"/>
    </source>
</evidence>
<sequence length="93" mass="10027">MYAATYLKIDASLTAIETLIDEPIFAEATAEAEQDAGGVVGRGKKAEKGDDDGDDKLLTISWNYYTNSERAAGHPQGHSCCVSSGYDLNRVLR</sequence>
<dbReference type="Proteomes" id="UP001162060">
    <property type="component" value="Unassembled WGS sequence"/>
</dbReference>
<reference evidence="2" key="1">
    <citation type="submission" date="2024-01" db="EMBL/GenBank/DDBJ databases">
        <authorList>
            <person name="Webb A."/>
        </authorList>
    </citation>
    <scope>NUCLEOTIDE SEQUENCE</scope>
    <source>
        <strain evidence="2">Pm1</strain>
    </source>
</reference>
<dbReference type="EMBL" id="CAKLBY020000024">
    <property type="protein sequence ID" value="CAK7901937.1"/>
    <property type="molecule type" value="Genomic_DNA"/>
</dbReference>
<evidence type="ECO:0000256" key="1">
    <source>
        <dbReference type="SAM" id="MobiDB-lite"/>
    </source>
</evidence>
<evidence type="ECO:0000313" key="2">
    <source>
        <dbReference type="EMBL" id="CAK7901937.1"/>
    </source>
</evidence>
<proteinExistence type="predicted"/>
<protein>
    <submittedName>
        <fullName evidence="2">Uncharacterized protein</fullName>
    </submittedName>
</protein>
<accession>A0AAV1T4T7</accession>
<dbReference type="AlphaFoldDB" id="A0AAV1T4T7"/>
<gene>
    <name evidence="2" type="ORF">PM001_LOCUS2380</name>
</gene>
<feature type="region of interest" description="Disordered" evidence="1">
    <location>
        <begin position="31"/>
        <end position="52"/>
    </location>
</feature>
<comment type="caution">
    <text evidence="2">The sequence shown here is derived from an EMBL/GenBank/DDBJ whole genome shotgun (WGS) entry which is preliminary data.</text>
</comment>